<keyword evidence="3" id="KW-1185">Reference proteome</keyword>
<dbReference type="Proteomes" id="UP000647416">
    <property type="component" value="Unassembled WGS sequence"/>
</dbReference>
<dbReference type="AlphaFoldDB" id="A0A926FBI4"/>
<dbReference type="EMBL" id="JACRTE010000032">
    <property type="protein sequence ID" value="MBC8597455.1"/>
    <property type="molecule type" value="Genomic_DNA"/>
</dbReference>
<protein>
    <submittedName>
        <fullName evidence="2">Uncharacterized protein</fullName>
    </submittedName>
</protein>
<gene>
    <name evidence="2" type="ORF">H8706_11360</name>
</gene>
<proteinExistence type="predicted"/>
<name>A0A926FBI4_9FIRM</name>
<comment type="caution">
    <text evidence="2">The sequence shown here is derived from an EMBL/GenBank/DDBJ whole genome shotgun (WGS) entry which is preliminary data.</text>
</comment>
<feature type="coiled-coil region" evidence="1">
    <location>
        <begin position="7"/>
        <end position="114"/>
    </location>
</feature>
<evidence type="ECO:0000313" key="3">
    <source>
        <dbReference type="Proteomes" id="UP000647416"/>
    </source>
</evidence>
<dbReference type="RefSeq" id="WP_262432728.1">
    <property type="nucleotide sequence ID" value="NZ_JACRTE010000032.1"/>
</dbReference>
<keyword evidence="1" id="KW-0175">Coiled coil</keyword>
<evidence type="ECO:0000256" key="1">
    <source>
        <dbReference type="SAM" id="Coils"/>
    </source>
</evidence>
<evidence type="ECO:0000313" key="2">
    <source>
        <dbReference type="EMBL" id="MBC8597455.1"/>
    </source>
</evidence>
<sequence length="142" mass="16479">MTDEQIIKAFEEILKNQNNKLSLIERAVCDDVLSLANRQKAEIEELKEKHAEDERVLNDRVQESVNAVSKADQKYICALERSITAKDVEIERLLQKLQQAKSEAIKEFAEQLKKRFYLSAGRCVVDVYHIDNLVKKMTEENK</sequence>
<organism evidence="2 3">
    <name type="scientific">Qingrenia yutianensis</name>
    <dbReference type="NCBI Taxonomy" id="2763676"/>
    <lineage>
        <taxon>Bacteria</taxon>
        <taxon>Bacillati</taxon>
        <taxon>Bacillota</taxon>
        <taxon>Clostridia</taxon>
        <taxon>Eubacteriales</taxon>
        <taxon>Oscillospiraceae</taxon>
        <taxon>Qingrenia</taxon>
    </lineage>
</organism>
<accession>A0A926FBI4</accession>
<reference evidence="2" key="1">
    <citation type="submission" date="2020-08" db="EMBL/GenBank/DDBJ databases">
        <title>Genome public.</title>
        <authorList>
            <person name="Liu C."/>
            <person name="Sun Q."/>
        </authorList>
    </citation>
    <scope>NUCLEOTIDE SEQUENCE</scope>
    <source>
        <strain evidence="2">NSJ-50</strain>
    </source>
</reference>